<organism evidence="1 2">
    <name type="scientific">Pontibacter saemangeumensis</name>
    <dbReference type="NCBI Taxonomy" id="1084525"/>
    <lineage>
        <taxon>Bacteria</taxon>
        <taxon>Pseudomonadati</taxon>
        <taxon>Bacteroidota</taxon>
        <taxon>Cytophagia</taxon>
        <taxon>Cytophagales</taxon>
        <taxon>Hymenobacteraceae</taxon>
        <taxon>Pontibacter</taxon>
    </lineage>
</organism>
<dbReference type="Gene3D" id="2.120.10.30">
    <property type="entry name" value="TolB, C-terminal domain"/>
    <property type="match status" value="1"/>
</dbReference>
<comment type="caution">
    <text evidence="1">The sequence shown here is derived from an EMBL/GenBank/DDBJ whole genome shotgun (WGS) entry which is preliminary data.</text>
</comment>
<protein>
    <submittedName>
        <fullName evidence="1">ATP/GTP-binding protein</fullName>
    </submittedName>
</protein>
<reference evidence="2" key="1">
    <citation type="journal article" date="2019" name="Int. J. Syst. Evol. Microbiol.">
        <title>The Global Catalogue of Microorganisms (GCM) 10K type strain sequencing project: providing services to taxonomists for standard genome sequencing and annotation.</title>
        <authorList>
            <consortium name="The Broad Institute Genomics Platform"/>
            <consortium name="The Broad Institute Genome Sequencing Center for Infectious Disease"/>
            <person name="Wu L."/>
            <person name="Ma J."/>
        </authorList>
    </citation>
    <scope>NUCLEOTIDE SEQUENCE [LARGE SCALE GENOMIC DNA]</scope>
    <source>
        <strain evidence="2">JCM 17926</strain>
    </source>
</reference>
<keyword evidence="2" id="KW-1185">Reference proteome</keyword>
<name>A0ABP8L9L7_9BACT</name>
<sequence length="293" mass="32204">MKNTFPLLFLATALFSCSGETENQEALETEADVTETTTAPTLTKAWETDTVMTTAESTLYDEDADIIYVSNIEGDHSTKDGKGFISRMRPDGSVAQLRWVSGLNAPKGMAMLNDKLYVTDIDELVEINIADSTIAKRYPVQGATFLNDAATDGEKIYFTDSSKGTVHVLDNGKVTTVAEGMEGINGLAFNEAGEMFVLDGKGLRKYNMQDKTATPVNETVTGGDGLVIIDDSTYIASRWQGEIYLIRNGKEHLLLDTKGEESNTADIDYIEEEKLVLVPTFLKNRVVAYKLDY</sequence>
<dbReference type="Proteomes" id="UP001500552">
    <property type="component" value="Unassembled WGS sequence"/>
</dbReference>
<dbReference type="EMBL" id="BAABHC010000002">
    <property type="protein sequence ID" value="GAA4425470.1"/>
    <property type="molecule type" value="Genomic_DNA"/>
</dbReference>
<dbReference type="PROSITE" id="PS51257">
    <property type="entry name" value="PROKAR_LIPOPROTEIN"/>
    <property type="match status" value="1"/>
</dbReference>
<proteinExistence type="predicted"/>
<dbReference type="RefSeq" id="WP_345156736.1">
    <property type="nucleotide sequence ID" value="NZ_BAABHC010000002.1"/>
</dbReference>
<dbReference type="InterPro" id="IPR011042">
    <property type="entry name" value="6-blade_b-propeller_TolB-like"/>
</dbReference>
<evidence type="ECO:0000313" key="2">
    <source>
        <dbReference type="Proteomes" id="UP001500552"/>
    </source>
</evidence>
<gene>
    <name evidence="1" type="ORF">GCM10023188_06450</name>
</gene>
<accession>A0ABP8L9L7</accession>
<evidence type="ECO:0000313" key="1">
    <source>
        <dbReference type="EMBL" id="GAA4425470.1"/>
    </source>
</evidence>
<dbReference type="SUPFAM" id="SSF101898">
    <property type="entry name" value="NHL repeat"/>
    <property type="match status" value="1"/>
</dbReference>